<dbReference type="Pfam" id="PF01156">
    <property type="entry name" value="IU_nuc_hydro"/>
    <property type="match status" value="1"/>
</dbReference>
<dbReference type="Proteomes" id="UP000449710">
    <property type="component" value="Unassembled WGS sequence"/>
</dbReference>
<evidence type="ECO:0000256" key="1">
    <source>
        <dbReference type="ARBA" id="ARBA00022801"/>
    </source>
</evidence>
<dbReference type="GO" id="GO:0005829">
    <property type="term" value="C:cytosol"/>
    <property type="evidence" value="ECO:0007669"/>
    <property type="project" value="TreeGrafter"/>
</dbReference>
<dbReference type="Gene3D" id="3.90.245.10">
    <property type="entry name" value="Ribonucleoside hydrolase-like"/>
    <property type="match status" value="1"/>
</dbReference>
<dbReference type="RefSeq" id="WP_160723481.1">
    <property type="nucleotide sequence ID" value="NZ_SUMG01000037.1"/>
</dbReference>
<dbReference type="AlphaFoldDB" id="A0AA43XN94"/>
<name>A0AA43XN94_9CLOT</name>
<sequence>MTNTQPMINHRRKKVLLDVDTGVDDAIGIIVAATAPEIELLGITTVSGNIDLASATVNTLRVLKLLGKDGVYPVHMGASAPLYRKVRYATEVHGSTGLAGQLQEIPVDLPKNTAAEDFMIETIDQHPGEITLVMTAPQTNFAKALAKRPDIGRKLKEIIFMGGVADGRGNESPRAEFNIAIDPEAADRVLNCGAKITMVGLDVTQKALLTRKDLQALDGENPIVDFVKKVTADYMERHHSLQGIYGCLMHDPLAVSLAIDSGFVTTTPHFVAVETDSTYCDGETVCDFTDYWKKEANVHVAMELDREAFIDFLLNRIEKAGAFHD</sequence>
<evidence type="ECO:0000259" key="3">
    <source>
        <dbReference type="Pfam" id="PF01156"/>
    </source>
</evidence>
<comment type="caution">
    <text evidence="4">The sequence shown here is derived from an EMBL/GenBank/DDBJ whole genome shotgun (WGS) entry which is preliminary data.</text>
</comment>
<feature type="domain" description="Inosine/uridine-preferring nucleoside hydrolase" evidence="3">
    <location>
        <begin position="15"/>
        <end position="310"/>
    </location>
</feature>
<evidence type="ECO:0000313" key="4">
    <source>
        <dbReference type="EMBL" id="NBG89626.1"/>
    </source>
</evidence>
<evidence type="ECO:0000256" key="2">
    <source>
        <dbReference type="ARBA" id="ARBA00023295"/>
    </source>
</evidence>
<keyword evidence="1 4" id="KW-0378">Hydrolase</keyword>
<evidence type="ECO:0000313" key="5">
    <source>
        <dbReference type="Proteomes" id="UP000449710"/>
    </source>
</evidence>
<dbReference type="GO" id="GO:0008477">
    <property type="term" value="F:purine nucleosidase activity"/>
    <property type="evidence" value="ECO:0007669"/>
    <property type="project" value="TreeGrafter"/>
</dbReference>
<keyword evidence="5" id="KW-1185">Reference proteome</keyword>
<dbReference type="InterPro" id="IPR023186">
    <property type="entry name" value="IUNH"/>
</dbReference>
<keyword evidence="2" id="KW-0326">Glycosidase</keyword>
<organism evidence="4 5">
    <name type="scientific">Isachenkonia alkalipeptolytica</name>
    <dbReference type="NCBI Taxonomy" id="2565777"/>
    <lineage>
        <taxon>Bacteria</taxon>
        <taxon>Bacillati</taxon>
        <taxon>Bacillota</taxon>
        <taxon>Clostridia</taxon>
        <taxon>Eubacteriales</taxon>
        <taxon>Clostridiaceae</taxon>
        <taxon>Isachenkonia</taxon>
    </lineage>
</organism>
<dbReference type="GO" id="GO:0006152">
    <property type="term" value="P:purine nucleoside catabolic process"/>
    <property type="evidence" value="ECO:0007669"/>
    <property type="project" value="TreeGrafter"/>
</dbReference>
<dbReference type="PANTHER" id="PTHR12304">
    <property type="entry name" value="INOSINE-URIDINE PREFERRING NUCLEOSIDE HYDROLASE"/>
    <property type="match status" value="1"/>
</dbReference>
<proteinExistence type="predicted"/>
<dbReference type="InterPro" id="IPR001910">
    <property type="entry name" value="Inosine/uridine_hydrolase_dom"/>
</dbReference>
<accession>A0AA43XN94</accession>
<dbReference type="InterPro" id="IPR036452">
    <property type="entry name" value="Ribo_hydro-like"/>
</dbReference>
<protein>
    <submittedName>
        <fullName evidence="4">Nucleoside hydrolase</fullName>
    </submittedName>
</protein>
<gene>
    <name evidence="4" type="ORF">ISALK_14165</name>
</gene>
<reference evidence="4 5" key="1">
    <citation type="submission" date="2019-04" db="EMBL/GenBank/DDBJ databases">
        <title>Isachenkonia alkalipeptolytica gen. nov. sp. nov. a new anaerobic, alkiliphilic organothrophic bacterium capable to reduce synthesized ferrihydrite isolated from a soda lake.</title>
        <authorList>
            <person name="Toshchakov S.V."/>
            <person name="Zavarzina D.G."/>
            <person name="Zhilina T.N."/>
            <person name="Kostrikina N.A."/>
            <person name="Kublanov I.V."/>
        </authorList>
    </citation>
    <scope>NUCLEOTIDE SEQUENCE [LARGE SCALE GENOMIC DNA]</scope>
    <source>
        <strain evidence="4 5">Z-1701</strain>
    </source>
</reference>
<dbReference type="SUPFAM" id="SSF53590">
    <property type="entry name" value="Nucleoside hydrolase"/>
    <property type="match status" value="1"/>
</dbReference>
<dbReference type="PANTHER" id="PTHR12304:SF4">
    <property type="entry name" value="URIDINE NUCLEOSIDASE"/>
    <property type="match status" value="1"/>
</dbReference>
<dbReference type="EMBL" id="SUMG01000037">
    <property type="protein sequence ID" value="NBG89626.1"/>
    <property type="molecule type" value="Genomic_DNA"/>
</dbReference>